<evidence type="ECO:0000313" key="4">
    <source>
        <dbReference type="Proteomes" id="UP000278962"/>
    </source>
</evidence>
<dbReference type="Gene3D" id="1.10.10.10">
    <property type="entry name" value="Winged helix-like DNA-binding domain superfamily/Winged helix DNA-binding domain"/>
    <property type="match status" value="1"/>
</dbReference>
<dbReference type="InterPro" id="IPR036390">
    <property type="entry name" value="WH_DNA-bd_sf"/>
</dbReference>
<sequence length="102" mass="11279">MRLSLQTLRLLHVFLEAPAEPRYGLELMRRTGIKSGTIYPALHRLEDEGWLRSFTEELDPVQAGRPARRLYALTDAGAAAARAAAEPFQTPAPAPTLKPRTA</sequence>
<evidence type="ECO:0000256" key="1">
    <source>
        <dbReference type="SAM" id="MobiDB-lite"/>
    </source>
</evidence>
<dbReference type="PANTHER" id="PTHR33169:SF14">
    <property type="entry name" value="TRANSCRIPTIONAL REGULATOR RV3488"/>
    <property type="match status" value="1"/>
</dbReference>
<evidence type="ECO:0000259" key="2">
    <source>
        <dbReference type="Pfam" id="PF03551"/>
    </source>
</evidence>
<dbReference type="Proteomes" id="UP000278962">
    <property type="component" value="Unassembled WGS sequence"/>
</dbReference>
<dbReference type="RefSeq" id="WP_121253350.1">
    <property type="nucleotide sequence ID" value="NZ_RBIL01000002.1"/>
</dbReference>
<dbReference type="PANTHER" id="PTHR33169">
    <property type="entry name" value="PADR-FAMILY TRANSCRIPTIONAL REGULATOR"/>
    <property type="match status" value="1"/>
</dbReference>
<gene>
    <name evidence="3" type="ORF">C8N24_3991</name>
</gene>
<reference evidence="3 4" key="1">
    <citation type="submission" date="2018-10" db="EMBL/GenBank/DDBJ databases">
        <title>Genomic Encyclopedia of Archaeal and Bacterial Type Strains, Phase II (KMG-II): from individual species to whole genera.</title>
        <authorList>
            <person name="Goeker M."/>
        </authorList>
    </citation>
    <scope>NUCLEOTIDE SEQUENCE [LARGE SCALE GENOMIC DNA]</scope>
    <source>
        <strain evidence="3 4">DSM 14954</strain>
    </source>
</reference>
<dbReference type="InterPro" id="IPR036388">
    <property type="entry name" value="WH-like_DNA-bd_sf"/>
</dbReference>
<feature type="domain" description="Transcription regulator PadR N-terminal" evidence="2">
    <location>
        <begin position="20"/>
        <end position="81"/>
    </location>
</feature>
<dbReference type="InterPro" id="IPR005149">
    <property type="entry name" value="Tscrpt_reg_PadR_N"/>
</dbReference>
<dbReference type="AlphaFoldDB" id="A0A660L201"/>
<dbReference type="Pfam" id="PF03551">
    <property type="entry name" value="PadR"/>
    <property type="match status" value="1"/>
</dbReference>
<dbReference type="EMBL" id="RBIL01000002">
    <property type="protein sequence ID" value="RKQ85983.1"/>
    <property type="molecule type" value="Genomic_DNA"/>
</dbReference>
<proteinExistence type="predicted"/>
<organism evidence="3 4">
    <name type="scientific">Solirubrobacter pauli</name>
    <dbReference type="NCBI Taxonomy" id="166793"/>
    <lineage>
        <taxon>Bacteria</taxon>
        <taxon>Bacillati</taxon>
        <taxon>Actinomycetota</taxon>
        <taxon>Thermoleophilia</taxon>
        <taxon>Solirubrobacterales</taxon>
        <taxon>Solirubrobacteraceae</taxon>
        <taxon>Solirubrobacter</taxon>
    </lineage>
</organism>
<evidence type="ECO:0000313" key="3">
    <source>
        <dbReference type="EMBL" id="RKQ85983.1"/>
    </source>
</evidence>
<feature type="region of interest" description="Disordered" evidence="1">
    <location>
        <begin position="82"/>
        <end position="102"/>
    </location>
</feature>
<dbReference type="OrthoDB" id="122286at2"/>
<keyword evidence="4" id="KW-1185">Reference proteome</keyword>
<dbReference type="InterPro" id="IPR052509">
    <property type="entry name" value="Metal_resp_DNA-bind_regulator"/>
</dbReference>
<protein>
    <submittedName>
        <fullName evidence="3">PadR family transcriptional regulator</fullName>
    </submittedName>
</protein>
<name>A0A660L201_9ACTN</name>
<accession>A0A660L201</accession>
<dbReference type="SUPFAM" id="SSF46785">
    <property type="entry name" value="Winged helix' DNA-binding domain"/>
    <property type="match status" value="1"/>
</dbReference>
<comment type="caution">
    <text evidence="3">The sequence shown here is derived from an EMBL/GenBank/DDBJ whole genome shotgun (WGS) entry which is preliminary data.</text>
</comment>